<keyword evidence="9" id="KW-0675">Receptor</keyword>
<dbReference type="InterPro" id="IPR000531">
    <property type="entry name" value="Beta-barrel_TonB"/>
</dbReference>
<evidence type="ECO:0000256" key="1">
    <source>
        <dbReference type="ARBA" id="ARBA00004442"/>
    </source>
</evidence>
<dbReference type="PANTHER" id="PTHR40980:SF5">
    <property type="entry name" value="TONB-DEPENDENT RECEPTOR"/>
    <property type="match status" value="1"/>
</dbReference>
<sequence>MKKPFAFGAMLLLTTNLVAPAAFAQDSAPAPAAPPAIEPAQTEEEVEISTPGADASEGGEIVVIGRNIPNVIRATPQVVSVLSAEDIARTGEGDIAGALTRVTGMSVVGNGFVFVRGLGDRYSSALLNGSPLPSPEPLRRTVPLDIFPTSVVGSALVQKTYSVNYPAEFGGGVINLTTKAIPKEGFVSLGGSVTFDTETTSEYGYAYQGGSNDWGGYDDGTRAVPAFIKDVGLNGAQIPANQVAQLTNTPTTIMQGNYHIPANFSGEFSLGQRFNAGDVQFGIVASAGISNSWRTRDVLQQDSNDETGILRSDYRTIITDNRAVVNGLVGLGAEFGDQTIRWTNVYIHDTVKQARGASATLYPNSSGFERFNQTTAWFERELFESQLVGEFKWNDLSLDVRGAYAKTKRDSPYERSFVSRYDTTVNGWVNALNSSTEQASIAFSELDEELWSGQADLSYKLNTSFPVRLSAGYYYQDQTRSSSRFSFAYRYEPGGALPLGYRYLRPDLLLTPSVLQATNSQLGGCPNGLCLVLDNISGGQGAAVYDAGLTIHAGYVQADIEPIDGVKATFGVRYEKADEFVSTNVAGAGTVLDNAYWLPAATVTWNFAQNMQLRLHGSKTIARPQFRELAPQFYQDFDSDRLFFGNPALVDSQLYNAEARYEWFFGRNERVTAAGFFKKIKNPIEQVSAFPTLDSRITTGFSYVPEAQLYGGEVELQKHFPLDTLGGDFFATRRLVLVANYTYTKSKITADATLVPDINAGPGGIVLRPANLLYRDGAPLTGQSDHLINFQLGIEDTESTSQLTVLVNYASERVTARGASNASGVGFLPDVYEKPGLRLDVVARQAVKVFDGEIELKFEARNLTKTKYQEFQTFASGKTVYVNRYDQGRTFSLGASVKF</sequence>
<evidence type="ECO:0000256" key="6">
    <source>
        <dbReference type="SAM" id="SignalP"/>
    </source>
</evidence>
<evidence type="ECO:0000256" key="3">
    <source>
        <dbReference type="ARBA" id="ARBA00023237"/>
    </source>
</evidence>
<dbReference type="InterPro" id="IPR036942">
    <property type="entry name" value="Beta-barrel_TonB_sf"/>
</dbReference>
<keyword evidence="6" id="KW-0732">Signal</keyword>
<proteinExistence type="inferred from homology"/>
<keyword evidence="10" id="KW-1185">Reference proteome</keyword>
<dbReference type="Pfam" id="PF07715">
    <property type="entry name" value="Plug"/>
    <property type="match status" value="1"/>
</dbReference>
<evidence type="ECO:0000256" key="2">
    <source>
        <dbReference type="ARBA" id="ARBA00023136"/>
    </source>
</evidence>
<evidence type="ECO:0000313" key="9">
    <source>
        <dbReference type="EMBL" id="MCP3729039.1"/>
    </source>
</evidence>
<comment type="similarity">
    <text evidence="4">Belongs to the TonB-dependent receptor family.</text>
</comment>
<dbReference type="Gene3D" id="2.40.170.20">
    <property type="entry name" value="TonB-dependent receptor, beta-barrel domain"/>
    <property type="match status" value="1"/>
</dbReference>
<accession>A0A9X2KJ39</accession>
<dbReference type="InterPro" id="IPR037066">
    <property type="entry name" value="Plug_dom_sf"/>
</dbReference>
<comment type="subcellular location">
    <subcellularLocation>
        <location evidence="1 4">Cell outer membrane</location>
    </subcellularLocation>
</comment>
<name>A0A9X2KJ39_9SPHN</name>
<dbReference type="SUPFAM" id="SSF56935">
    <property type="entry name" value="Porins"/>
    <property type="match status" value="1"/>
</dbReference>
<evidence type="ECO:0000256" key="4">
    <source>
        <dbReference type="RuleBase" id="RU003357"/>
    </source>
</evidence>
<dbReference type="GO" id="GO:0009279">
    <property type="term" value="C:cell outer membrane"/>
    <property type="evidence" value="ECO:0007669"/>
    <property type="project" value="UniProtKB-SubCell"/>
</dbReference>
<keyword evidence="3" id="KW-0998">Cell outer membrane</keyword>
<feature type="domain" description="TonB-dependent receptor plug" evidence="8">
    <location>
        <begin position="73"/>
        <end position="173"/>
    </location>
</feature>
<dbReference type="AlphaFoldDB" id="A0A9X2KJ39"/>
<comment type="caution">
    <text evidence="9">The sequence shown here is derived from an EMBL/GenBank/DDBJ whole genome shotgun (WGS) entry which is preliminary data.</text>
</comment>
<dbReference type="Proteomes" id="UP001139451">
    <property type="component" value="Unassembled WGS sequence"/>
</dbReference>
<keyword evidence="2 4" id="KW-0472">Membrane</keyword>
<dbReference type="RefSeq" id="WP_254291019.1">
    <property type="nucleotide sequence ID" value="NZ_JAMLDX010000001.1"/>
</dbReference>
<dbReference type="Pfam" id="PF00593">
    <property type="entry name" value="TonB_dep_Rec_b-barrel"/>
    <property type="match status" value="1"/>
</dbReference>
<feature type="region of interest" description="Disordered" evidence="5">
    <location>
        <begin position="28"/>
        <end position="54"/>
    </location>
</feature>
<protein>
    <submittedName>
        <fullName evidence="9">TonB-dependent receptor</fullName>
    </submittedName>
</protein>
<dbReference type="Gene3D" id="2.170.130.10">
    <property type="entry name" value="TonB-dependent receptor, plug domain"/>
    <property type="match status" value="1"/>
</dbReference>
<keyword evidence="4" id="KW-0798">TonB box</keyword>
<dbReference type="EMBL" id="JAMLDX010000001">
    <property type="protein sequence ID" value="MCP3729039.1"/>
    <property type="molecule type" value="Genomic_DNA"/>
</dbReference>
<evidence type="ECO:0000259" key="7">
    <source>
        <dbReference type="Pfam" id="PF00593"/>
    </source>
</evidence>
<feature type="signal peptide" evidence="6">
    <location>
        <begin position="1"/>
        <end position="24"/>
    </location>
</feature>
<evidence type="ECO:0000313" key="10">
    <source>
        <dbReference type="Proteomes" id="UP001139451"/>
    </source>
</evidence>
<reference evidence="9" key="1">
    <citation type="submission" date="2022-05" db="EMBL/GenBank/DDBJ databases">
        <title>Sphingomonas sp. strain MG17 Genome sequencing and assembly.</title>
        <authorList>
            <person name="Kim I."/>
        </authorList>
    </citation>
    <scope>NUCLEOTIDE SEQUENCE</scope>
    <source>
        <strain evidence="9">MG17</strain>
    </source>
</reference>
<evidence type="ECO:0000259" key="8">
    <source>
        <dbReference type="Pfam" id="PF07715"/>
    </source>
</evidence>
<feature type="chain" id="PRO_5040848719" evidence="6">
    <location>
        <begin position="25"/>
        <end position="899"/>
    </location>
</feature>
<organism evidence="9 10">
    <name type="scientific">Sphingomonas tagetis</name>
    <dbReference type="NCBI Taxonomy" id="2949092"/>
    <lineage>
        <taxon>Bacteria</taxon>
        <taxon>Pseudomonadati</taxon>
        <taxon>Pseudomonadota</taxon>
        <taxon>Alphaproteobacteria</taxon>
        <taxon>Sphingomonadales</taxon>
        <taxon>Sphingomonadaceae</taxon>
        <taxon>Sphingomonas</taxon>
    </lineage>
</organism>
<dbReference type="PANTHER" id="PTHR40980">
    <property type="entry name" value="PLUG DOMAIN-CONTAINING PROTEIN"/>
    <property type="match status" value="1"/>
</dbReference>
<evidence type="ECO:0000256" key="5">
    <source>
        <dbReference type="SAM" id="MobiDB-lite"/>
    </source>
</evidence>
<dbReference type="InterPro" id="IPR012910">
    <property type="entry name" value="Plug_dom"/>
</dbReference>
<feature type="domain" description="TonB-dependent receptor-like beta-barrel" evidence="7">
    <location>
        <begin position="398"/>
        <end position="771"/>
    </location>
</feature>
<gene>
    <name evidence="9" type="ORF">M9978_01225</name>
</gene>